<proteinExistence type="predicted"/>
<organism evidence="2 3">
    <name type="scientific">Iphiclides podalirius</name>
    <name type="common">scarce swallowtail</name>
    <dbReference type="NCBI Taxonomy" id="110791"/>
    <lineage>
        <taxon>Eukaryota</taxon>
        <taxon>Metazoa</taxon>
        <taxon>Ecdysozoa</taxon>
        <taxon>Arthropoda</taxon>
        <taxon>Hexapoda</taxon>
        <taxon>Insecta</taxon>
        <taxon>Pterygota</taxon>
        <taxon>Neoptera</taxon>
        <taxon>Endopterygota</taxon>
        <taxon>Lepidoptera</taxon>
        <taxon>Glossata</taxon>
        <taxon>Ditrysia</taxon>
        <taxon>Papilionoidea</taxon>
        <taxon>Papilionidae</taxon>
        <taxon>Papilioninae</taxon>
        <taxon>Iphiclides</taxon>
    </lineage>
</organism>
<gene>
    <name evidence="2" type="ORF">IPOD504_LOCUS9488</name>
</gene>
<evidence type="ECO:0000313" key="2">
    <source>
        <dbReference type="EMBL" id="CAH2056246.1"/>
    </source>
</evidence>
<dbReference type="Proteomes" id="UP000837857">
    <property type="component" value="Chromosome 23"/>
</dbReference>
<name>A0ABN8IJI4_9NEOP</name>
<evidence type="ECO:0000256" key="1">
    <source>
        <dbReference type="SAM" id="MobiDB-lite"/>
    </source>
</evidence>
<feature type="non-terminal residue" evidence="2">
    <location>
        <position position="1"/>
    </location>
</feature>
<evidence type="ECO:0000313" key="3">
    <source>
        <dbReference type="Proteomes" id="UP000837857"/>
    </source>
</evidence>
<keyword evidence="3" id="KW-1185">Reference proteome</keyword>
<accession>A0ABN8IJI4</accession>
<dbReference type="EMBL" id="OW152835">
    <property type="protein sequence ID" value="CAH2056246.1"/>
    <property type="molecule type" value="Genomic_DNA"/>
</dbReference>
<sequence length="78" mass="9244">MLIENNFNRFNVLFHVRWRVAERSWRLHPPARPKQSLRQVAVLEPSPAPPQRPENAHRPPTTNNCRMSRAKTTRRILP</sequence>
<protein>
    <submittedName>
        <fullName evidence="2">Uncharacterized protein</fullName>
    </submittedName>
</protein>
<reference evidence="2" key="1">
    <citation type="submission" date="2022-03" db="EMBL/GenBank/DDBJ databases">
        <authorList>
            <person name="Martin H S."/>
        </authorList>
    </citation>
    <scope>NUCLEOTIDE SEQUENCE</scope>
</reference>
<feature type="compositionally biased region" description="Basic residues" evidence="1">
    <location>
        <begin position="68"/>
        <end position="78"/>
    </location>
</feature>
<feature type="region of interest" description="Disordered" evidence="1">
    <location>
        <begin position="31"/>
        <end position="78"/>
    </location>
</feature>